<dbReference type="Gene3D" id="3.30.420.40">
    <property type="match status" value="3"/>
</dbReference>
<dbReference type="InterPro" id="IPR013126">
    <property type="entry name" value="Hsp_70_fam"/>
</dbReference>
<gene>
    <name evidence="6" type="ORF">CBR_g3631</name>
</gene>
<comment type="similarity">
    <text evidence="1 4">Belongs to the heat shock protein 70 family.</text>
</comment>
<dbReference type="SUPFAM" id="SSF53067">
    <property type="entry name" value="Actin-like ATPase domain"/>
    <property type="match status" value="2"/>
</dbReference>
<dbReference type="Pfam" id="PF00012">
    <property type="entry name" value="HSP70"/>
    <property type="match status" value="2"/>
</dbReference>
<keyword evidence="2 4" id="KW-0547">Nucleotide-binding</keyword>
<dbReference type="PRINTS" id="PR00301">
    <property type="entry name" value="HEATSHOCK70"/>
</dbReference>
<dbReference type="Gramene" id="GBG68932">
    <property type="protein sequence ID" value="GBG68932"/>
    <property type="gene ID" value="CBR_g3631"/>
</dbReference>
<keyword evidence="3 4" id="KW-0067">ATP-binding</keyword>
<dbReference type="EMBL" id="BFEA01000107">
    <property type="protein sequence ID" value="GBG68932.1"/>
    <property type="molecule type" value="Genomic_DNA"/>
</dbReference>
<evidence type="ECO:0000256" key="4">
    <source>
        <dbReference type="RuleBase" id="RU003322"/>
    </source>
</evidence>
<dbReference type="InterPro" id="IPR043129">
    <property type="entry name" value="ATPase_NBD"/>
</dbReference>
<evidence type="ECO:0000313" key="7">
    <source>
        <dbReference type="Proteomes" id="UP000265515"/>
    </source>
</evidence>
<dbReference type="PANTHER" id="PTHR19375">
    <property type="entry name" value="HEAT SHOCK PROTEIN 70KDA"/>
    <property type="match status" value="1"/>
</dbReference>
<dbReference type="InterPro" id="IPR018181">
    <property type="entry name" value="Heat_shock_70_CS"/>
</dbReference>
<reference evidence="6 7" key="1">
    <citation type="journal article" date="2018" name="Cell">
        <title>The Chara Genome: Secondary Complexity and Implications for Plant Terrestrialization.</title>
        <authorList>
            <person name="Nishiyama T."/>
            <person name="Sakayama H."/>
            <person name="Vries J.D."/>
            <person name="Buschmann H."/>
            <person name="Saint-Marcoux D."/>
            <person name="Ullrich K.K."/>
            <person name="Haas F.B."/>
            <person name="Vanderstraeten L."/>
            <person name="Becker D."/>
            <person name="Lang D."/>
            <person name="Vosolsobe S."/>
            <person name="Rombauts S."/>
            <person name="Wilhelmsson P.K.I."/>
            <person name="Janitza P."/>
            <person name="Kern R."/>
            <person name="Heyl A."/>
            <person name="Rumpler F."/>
            <person name="Villalobos L.I.A.C."/>
            <person name="Clay J.M."/>
            <person name="Skokan R."/>
            <person name="Toyoda A."/>
            <person name="Suzuki Y."/>
            <person name="Kagoshima H."/>
            <person name="Schijlen E."/>
            <person name="Tajeshwar N."/>
            <person name="Catarino B."/>
            <person name="Hetherington A.J."/>
            <person name="Saltykova A."/>
            <person name="Bonnot C."/>
            <person name="Breuninger H."/>
            <person name="Symeonidi A."/>
            <person name="Radhakrishnan G.V."/>
            <person name="Van Nieuwerburgh F."/>
            <person name="Deforce D."/>
            <person name="Chang C."/>
            <person name="Karol K.G."/>
            <person name="Hedrich R."/>
            <person name="Ulvskov P."/>
            <person name="Glockner G."/>
            <person name="Delwiche C.F."/>
            <person name="Petrasek J."/>
            <person name="Van de Peer Y."/>
            <person name="Friml J."/>
            <person name="Beilby M."/>
            <person name="Dolan L."/>
            <person name="Kohara Y."/>
            <person name="Sugano S."/>
            <person name="Fujiyama A."/>
            <person name="Delaux P.-M."/>
            <person name="Quint M."/>
            <person name="TheiBen G."/>
            <person name="Hagemann M."/>
            <person name="Harholt J."/>
            <person name="Dunand C."/>
            <person name="Zachgo S."/>
            <person name="Langdale J."/>
            <person name="Maumus F."/>
            <person name="Straeten D.V.D."/>
            <person name="Gould S.B."/>
            <person name="Rensing S.A."/>
        </authorList>
    </citation>
    <scope>NUCLEOTIDE SEQUENCE [LARGE SCALE GENOMIC DNA]</scope>
    <source>
        <strain evidence="6 7">S276</strain>
    </source>
</reference>
<dbReference type="AlphaFoldDB" id="A0A388KFV0"/>
<accession>A0A388KFV0</accession>
<comment type="caution">
    <text evidence="6">The sequence shown here is derived from an EMBL/GenBank/DDBJ whole genome shotgun (WGS) entry which is preliminary data.</text>
</comment>
<dbReference type="Gene3D" id="2.60.34.10">
    <property type="entry name" value="Substrate Binding Domain Of DNAk, Chain A, domain 1"/>
    <property type="match status" value="1"/>
</dbReference>
<sequence>MALRRYRQLFGSSIDAPPAIGIDLGTTNCCVGVWRHGYVEIIPNDQGQRTTPSYVAFTEDSVLIGNSAKNVAAKNSANTIYHAKRLIGQRFDDPLVQRDIATWPFRVARGSDGGPRILVQCDGGHVQRLEPQTISSMVLRKMKEIAEAYLDTEVRDAVITVPANFNQLQKLATREAAQSAGLKVLRLITEPSAAALTYALGRTGGFRSRDPDDPFSSSSPSSSSLSLSHPSLFSPSGRSATSPPPPGSRSDRSTRGSRHANSAATSSDDLTVLVVDWGGGTFDVSIMSLKRKEFKVIAVAGDTHLGGEDLDEKMARHFAREFSREHGIDLLGDDRAMRRLRATCQELKHLLSFATSASAEIDCLSGGIDYRASMTRGCFEDLNADLFASCMRLIEKAVAEAQMDKDKISKVVLAGGSTRIPKLQRMLKEFFGGKEPLKSVHPDEAIAHGAAIQAAVLTRGIGLEVLESAAAVIEAIPVSLGYKTASHRFHKMIARNATYPAEVVVMTQTTYPGDRSVILPVYEGERENAVENRCLGKVVLEGLKPGPPGSETESVPLKISFRIDEDGILTTSIVDKITGRRVSKTFGMGWGRFSREEAEHLAQEAREFQEEDQEHVTRARARHDLKTYLRAMKARVAMATPSEEKREAERALEEEEARLGAKDRLLSVQDYASRHCRLGMVCAPVIESLPNDDIDKQSRRKGKEDHVT</sequence>
<dbReference type="FunFam" id="3.90.640.10:FF:000010">
    <property type="entry name" value="heat shock 70 kDa protein 14"/>
    <property type="match status" value="1"/>
</dbReference>
<dbReference type="GO" id="GO:0140662">
    <property type="term" value="F:ATP-dependent protein folding chaperone"/>
    <property type="evidence" value="ECO:0007669"/>
    <property type="project" value="InterPro"/>
</dbReference>
<organism evidence="6 7">
    <name type="scientific">Chara braunii</name>
    <name type="common">Braun's stonewort</name>
    <dbReference type="NCBI Taxonomy" id="69332"/>
    <lineage>
        <taxon>Eukaryota</taxon>
        <taxon>Viridiplantae</taxon>
        <taxon>Streptophyta</taxon>
        <taxon>Charophyceae</taxon>
        <taxon>Charales</taxon>
        <taxon>Characeae</taxon>
        <taxon>Chara</taxon>
    </lineage>
</organism>
<feature type="region of interest" description="Disordered" evidence="5">
    <location>
        <begin position="205"/>
        <end position="263"/>
    </location>
</feature>
<evidence type="ECO:0000256" key="2">
    <source>
        <dbReference type="ARBA" id="ARBA00022741"/>
    </source>
</evidence>
<protein>
    <submittedName>
        <fullName evidence="6">Uncharacterized protein</fullName>
    </submittedName>
</protein>
<dbReference type="CDD" id="cd24028">
    <property type="entry name" value="ASKHA_NBD_HSP70_HSPA1-like"/>
    <property type="match status" value="1"/>
</dbReference>
<dbReference type="PROSITE" id="PS01036">
    <property type="entry name" value="HSP70_3"/>
    <property type="match status" value="1"/>
</dbReference>
<name>A0A388KFV0_CHABU</name>
<keyword evidence="7" id="KW-1185">Reference proteome</keyword>
<dbReference type="GO" id="GO:0005524">
    <property type="term" value="F:ATP binding"/>
    <property type="evidence" value="ECO:0007669"/>
    <property type="project" value="UniProtKB-KW"/>
</dbReference>
<evidence type="ECO:0000256" key="1">
    <source>
        <dbReference type="ARBA" id="ARBA00007381"/>
    </source>
</evidence>
<dbReference type="InterPro" id="IPR029047">
    <property type="entry name" value="HSP70_peptide-bd_sf"/>
</dbReference>
<dbReference type="STRING" id="69332.A0A388KFV0"/>
<evidence type="ECO:0000256" key="5">
    <source>
        <dbReference type="SAM" id="MobiDB-lite"/>
    </source>
</evidence>
<evidence type="ECO:0000313" key="6">
    <source>
        <dbReference type="EMBL" id="GBG68932.1"/>
    </source>
</evidence>
<feature type="compositionally biased region" description="Low complexity" evidence="5">
    <location>
        <begin position="214"/>
        <end position="236"/>
    </location>
</feature>
<dbReference type="SUPFAM" id="SSF100920">
    <property type="entry name" value="Heat shock protein 70kD (HSP70), peptide-binding domain"/>
    <property type="match status" value="1"/>
</dbReference>
<evidence type="ECO:0000256" key="3">
    <source>
        <dbReference type="ARBA" id="ARBA00022840"/>
    </source>
</evidence>
<dbReference type="Proteomes" id="UP000265515">
    <property type="component" value="Unassembled WGS sequence"/>
</dbReference>
<dbReference type="PROSITE" id="PS00297">
    <property type="entry name" value="HSP70_1"/>
    <property type="match status" value="1"/>
</dbReference>
<proteinExistence type="inferred from homology"/>